<sequence length="454" mass="53123">MEQKNIKDWGLYGHACQLRMEQCMSNFYFVACQVFNDPVHGHVEFHPLLIKIIDTPQFQRLRYIKHLGGVGYVFPGASHSRYEHSIGYNVQRGSHKMYLVPCVYLDITPEDILCVQIAGLCHDLDMFDHLVKSNGLEKVMKDYKLDLPKDLEFIKEMIQGPEDTQAVAQSTVLWPYKGRTKDKSFLYEIVANEKNGIDVVKFDYLARDCYHLGIPQGFDYRRCLVFARVCRVNSERHICFRDKELDNLCNMFHTRSYLHRKAYQHRATKIIEVMISDAFSTADEHIQIEGSGGEMFTLSTAKNDMEAYTKLTEEIIDKALKSSEEMAQARQILHRITTRKTYKFLGERDAERPTEVCTNVYVRLYCIKHLCDTVLKHLPKLMSEQFIGVYCKNSDNEVVEAAQKKFDQWDEKLDSQALLFQILMHMSVLSLYTGWRQSNTRKHHIKLKKSERWR</sequence>
<proteinExistence type="inferred from homology"/>
<dbReference type="GO" id="GO:0045088">
    <property type="term" value="P:regulation of innate immune response"/>
    <property type="evidence" value="ECO:0007669"/>
    <property type="project" value="TreeGrafter"/>
</dbReference>
<dbReference type="CDD" id="cd00077">
    <property type="entry name" value="HDc"/>
    <property type="match status" value="1"/>
</dbReference>
<reference evidence="2" key="1">
    <citation type="submission" date="2023-09" db="UniProtKB">
        <authorList>
            <consortium name="Ensembl"/>
        </authorList>
    </citation>
    <scope>IDENTIFICATION</scope>
</reference>
<accession>A0A3B4YYA2</accession>
<evidence type="ECO:0008006" key="3">
    <source>
        <dbReference type="Google" id="ProtNLM"/>
    </source>
</evidence>
<organism evidence="2">
    <name type="scientific">Stegastes partitus</name>
    <name type="common">bicolor damselfish</name>
    <dbReference type="NCBI Taxonomy" id="144197"/>
    <lineage>
        <taxon>Eukaryota</taxon>
        <taxon>Metazoa</taxon>
        <taxon>Chordata</taxon>
        <taxon>Craniata</taxon>
        <taxon>Vertebrata</taxon>
        <taxon>Euteleostomi</taxon>
        <taxon>Actinopterygii</taxon>
        <taxon>Neopterygii</taxon>
        <taxon>Teleostei</taxon>
        <taxon>Neoteleostei</taxon>
        <taxon>Acanthomorphata</taxon>
        <taxon>Ovalentaria</taxon>
        <taxon>Pomacentridae</taxon>
        <taxon>Stegastes</taxon>
    </lineage>
</organism>
<dbReference type="Gene3D" id="1.10.3210.10">
    <property type="entry name" value="Hypothetical protein af1432"/>
    <property type="match status" value="2"/>
</dbReference>
<dbReference type="AlphaFoldDB" id="A0A3B4YYA2"/>
<dbReference type="PANTHER" id="PTHR11373:SF4">
    <property type="entry name" value="DEOXYNUCLEOSIDE TRIPHOSPHATE TRIPHOSPHOHYDROLASE SAMHD1"/>
    <property type="match status" value="1"/>
</dbReference>
<dbReference type="PANTHER" id="PTHR11373">
    <property type="entry name" value="DEOXYNUCLEOSIDE TRIPHOSPHATE TRIPHOSPHOHYDROLASE"/>
    <property type="match status" value="1"/>
</dbReference>
<protein>
    <recommendedName>
        <fullName evidence="3">HD/PDEase domain-containing protein</fullName>
    </recommendedName>
</protein>
<dbReference type="GO" id="GO:0051607">
    <property type="term" value="P:defense response to virus"/>
    <property type="evidence" value="ECO:0007669"/>
    <property type="project" value="TreeGrafter"/>
</dbReference>
<dbReference type="GeneTree" id="ENSGT00390000013867"/>
<dbReference type="InterPro" id="IPR050135">
    <property type="entry name" value="dGTPase-like"/>
</dbReference>
<dbReference type="STRING" id="144197.ENSSPAP00000001653"/>
<dbReference type="Gene3D" id="3.30.70.2760">
    <property type="match status" value="1"/>
</dbReference>
<dbReference type="Ensembl" id="ENSSPAT00000001683.1">
    <property type="protein sequence ID" value="ENSSPAP00000001653.1"/>
    <property type="gene ID" value="ENSSPAG00000001178.1"/>
</dbReference>
<evidence type="ECO:0000256" key="1">
    <source>
        <dbReference type="ARBA" id="ARBA00005776"/>
    </source>
</evidence>
<name>A0A3B4YYA2_9TELE</name>
<dbReference type="GO" id="GO:0005634">
    <property type="term" value="C:nucleus"/>
    <property type="evidence" value="ECO:0007669"/>
    <property type="project" value="TreeGrafter"/>
</dbReference>
<dbReference type="InterPro" id="IPR003607">
    <property type="entry name" value="HD/PDEase_dom"/>
</dbReference>
<evidence type="ECO:0000313" key="2">
    <source>
        <dbReference type="Ensembl" id="ENSSPAP00000001653.1"/>
    </source>
</evidence>
<dbReference type="SUPFAM" id="SSF109604">
    <property type="entry name" value="HD-domain/PDEase-like"/>
    <property type="match status" value="1"/>
</dbReference>
<dbReference type="GO" id="GO:0006203">
    <property type="term" value="P:dGTP catabolic process"/>
    <property type="evidence" value="ECO:0007669"/>
    <property type="project" value="TreeGrafter"/>
</dbReference>
<dbReference type="GO" id="GO:0008832">
    <property type="term" value="F:dGTPase activity"/>
    <property type="evidence" value="ECO:0007669"/>
    <property type="project" value="TreeGrafter"/>
</dbReference>
<comment type="similarity">
    <text evidence="1">Belongs to the SAMHD1 family.</text>
</comment>